<dbReference type="SUPFAM" id="SSF48726">
    <property type="entry name" value="Immunoglobulin"/>
    <property type="match status" value="2"/>
</dbReference>
<feature type="region of interest" description="Disordered" evidence="6">
    <location>
        <begin position="233"/>
        <end position="264"/>
    </location>
</feature>
<evidence type="ECO:0000256" key="5">
    <source>
        <dbReference type="ARBA" id="ARBA00023319"/>
    </source>
</evidence>
<keyword evidence="8" id="KW-0732">Signal</keyword>
<evidence type="ECO:0000256" key="7">
    <source>
        <dbReference type="SAM" id="Phobius"/>
    </source>
</evidence>
<evidence type="ECO:0000259" key="9">
    <source>
        <dbReference type="PROSITE" id="PS50835"/>
    </source>
</evidence>
<dbReference type="InterPro" id="IPR013098">
    <property type="entry name" value="Ig_I-set"/>
</dbReference>
<evidence type="ECO:0000313" key="11">
    <source>
        <dbReference type="Proteomes" id="UP000245119"/>
    </source>
</evidence>
<dbReference type="InterPro" id="IPR007110">
    <property type="entry name" value="Ig-like_dom"/>
</dbReference>
<dbReference type="Pfam" id="PF00047">
    <property type="entry name" value="ig"/>
    <property type="match status" value="1"/>
</dbReference>
<comment type="caution">
    <text evidence="10">The sequence shown here is derived from an EMBL/GenBank/DDBJ whole genome shotgun (WGS) entry which is preliminary data.</text>
</comment>
<dbReference type="CDD" id="cd00096">
    <property type="entry name" value="Ig"/>
    <property type="match status" value="1"/>
</dbReference>
<dbReference type="OrthoDB" id="5970915at2759"/>
<dbReference type="Proteomes" id="UP000245119">
    <property type="component" value="Linkage Group LG13"/>
</dbReference>
<protein>
    <recommendedName>
        <fullName evidence="9">Ig-like domain-containing protein</fullName>
    </recommendedName>
</protein>
<dbReference type="OMA" id="VTQWTWY"/>
<dbReference type="InterPro" id="IPR003599">
    <property type="entry name" value="Ig_sub"/>
</dbReference>
<proteinExistence type="predicted"/>
<accession>A0A2T7NGI7</accession>
<gene>
    <name evidence="10" type="ORF">C0Q70_20777</name>
</gene>
<dbReference type="EMBL" id="PZQS01000013">
    <property type="protein sequence ID" value="PVD20280.1"/>
    <property type="molecule type" value="Genomic_DNA"/>
</dbReference>
<dbReference type="InterPro" id="IPR036179">
    <property type="entry name" value="Ig-like_dom_sf"/>
</dbReference>
<dbReference type="InterPro" id="IPR013151">
    <property type="entry name" value="Immunoglobulin_dom"/>
</dbReference>
<dbReference type="SMART" id="SM00409">
    <property type="entry name" value="IG"/>
    <property type="match status" value="2"/>
</dbReference>
<feature type="compositionally biased region" description="Basic residues" evidence="6">
    <location>
        <begin position="248"/>
        <end position="257"/>
    </location>
</feature>
<evidence type="ECO:0000256" key="8">
    <source>
        <dbReference type="SAM" id="SignalP"/>
    </source>
</evidence>
<keyword evidence="3" id="KW-1015">Disulfide bond</keyword>
<dbReference type="InterPro" id="IPR003598">
    <property type="entry name" value="Ig_sub2"/>
</dbReference>
<dbReference type="AlphaFoldDB" id="A0A2T7NGI7"/>
<feature type="domain" description="Ig-like" evidence="9">
    <location>
        <begin position="105"/>
        <end position="195"/>
    </location>
</feature>
<dbReference type="Pfam" id="PF07679">
    <property type="entry name" value="I-set"/>
    <property type="match status" value="1"/>
</dbReference>
<feature type="transmembrane region" description="Helical" evidence="7">
    <location>
        <begin position="205"/>
        <end position="225"/>
    </location>
</feature>
<keyword evidence="4" id="KW-0325">Glycoprotein</keyword>
<feature type="chain" id="PRO_5015657414" description="Ig-like domain-containing protein" evidence="8">
    <location>
        <begin position="23"/>
        <end position="264"/>
    </location>
</feature>
<reference evidence="10 11" key="1">
    <citation type="submission" date="2018-04" db="EMBL/GenBank/DDBJ databases">
        <title>The genome of golden apple snail Pomacea canaliculata provides insight into stress tolerance and invasive adaptation.</title>
        <authorList>
            <person name="Liu C."/>
            <person name="Liu B."/>
            <person name="Ren Y."/>
            <person name="Zhang Y."/>
            <person name="Wang H."/>
            <person name="Li S."/>
            <person name="Jiang F."/>
            <person name="Yin L."/>
            <person name="Zhang G."/>
            <person name="Qian W."/>
            <person name="Fan W."/>
        </authorList>
    </citation>
    <scope>NUCLEOTIDE SEQUENCE [LARGE SCALE GENOMIC DNA]</scope>
    <source>
        <strain evidence="10">SZHN2017</strain>
        <tissue evidence="10">Muscle</tissue>
    </source>
</reference>
<keyword evidence="7" id="KW-1133">Transmembrane helix</keyword>
<dbReference type="Gene3D" id="2.60.40.10">
    <property type="entry name" value="Immunoglobulins"/>
    <property type="match status" value="2"/>
</dbReference>
<dbReference type="PANTHER" id="PTHR11640">
    <property type="entry name" value="NEPHRIN"/>
    <property type="match status" value="1"/>
</dbReference>
<sequence length="264" mass="29133">MDQKDKLQICAQLLLLLAAVTIQDVEFMYKETLLLNCNGTDGTNGTNATWWKDSISVIKLNYDGVEFETLANGSLQIKNAIRDIAGVYTCQCDCGNKTATIYAAAKVVPFETSMNLEQGDMLNITCRVLGYPLPSITWLKDGIELHLDSRYQLSEFSGFPNASLAIKSVDFGDAGVYTCQASSSRYNISSSETIIIRVKDKLAPLWPLLGIVVEVVVLSVIIFVFEKKGNRISNTEEDDSKESTTKEKKSKGVRHRGNANNPKS</sequence>
<keyword evidence="2 7" id="KW-0472">Membrane</keyword>
<comment type="subcellular location">
    <subcellularLocation>
        <location evidence="1">Membrane</location>
        <topology evidence="1">Single-pass type I membrane protein</topology>
    </subcellularLocation>
</comment>
<keyword evidence="5" id="KW-0393">Immunoglobulin domain</keyword>
<dbReference type="FunFam" id="2.60.40.10:FF:000032">
    <property type="entry name" value="palladin isoform X1"/>
    <property type="match status" value="1"/>
</dbReference>
<keyword evidence="7" id="KW-0812">Transmembrane</keyword>
<evidence type="ECO:0000256" key="1">
    <source>
        <dbReference type="ARBA" id="ARBA00004479"/>
    </source>
</evidence>
<evidence type="ECO:0000256" key="3">
    <source>
        <dbReference type="ARBA" id="ARBA00023157"/>
    </source>
</evidence>
<name>A0A2T7NGI7_POMCA</name>
<evidence type="ECO:0000256" key="4">
    <source>
        <dbReference type="ARBA" id="ARBA00023180"/>
    </source>
</evidence>
<dbReference type="InterPro" id="IPR051275">
    <property type="entry name" value="Cell_adhesion_signaling"/>
</dbReference>
<evidence type="ECO:0000256" key="6">
    <source>
        <dbReference type="SAM" id="MobiDB-lite"/>
    </source>
</evidence>
<organism evidence="10 11">
    <name type="scientific">Pomacea canaliculata</name>
    <name type="common">Golden apple snail</name>
    <dbReference type="NCBI Taxonomy" id="400727"/>
    <lineage>
        <taxon>Eukaryota</taxon>
        <taxon>Metazoa</taxon>
        <taxon>Spiralia</taxon>
        <taxon>Lophotrochozoa</taxon>
        <taxon>Mollusca</taxon>
        <taxon>Gastropoda</taxon>
        <taxon>Caenogastropoda</taxon>
        <taxon>Architaenioglossa</taxon>
        <taxon>Ampullarioidea</taxon>
        <taxon>Ampullariidae</taxon>
        <taxon>Pomacea</taxon>
    </lineage>
</organism>
<evidence type="ECO:0000256" key="2">
    <source>
        <dbReference type="ARBA" id="ARBA00023136"/>
    </source>
</evidence>
<dbReference type="STRING" id="400727.A0A2T7NGI7"/>
<dbReference type="InterPro" id="IPR013783">
    <property type="entry name" value="Ig-like_fold"/>
</dbReference>
<dbReference type="PROSITE" id="PS50835">
    <property type="entry name" value="IG_LIKE"/>
    <property type="match status" value="2"/>
</dbReference>
<dbReference type="GO" id="GO:0016020">
    <property type="term" value="C:membrane"/>
    <property type="evidence" value="ECO:0007669"/>
    <property type="project" value="UniProtKB-SubCell"/>
</dbReference>
<dbReference type="SMART" id="SM00408">
    <property type="entry name" value="IGc2"/>
    <property type="match status" value="1"/>
</dbReference>
<feature type="signal peptide" evidence="8">
    <location>
        <begin position="1"/>
        <end position="22"/>
    </location>
</feature>
<keyword evidence="11" id="KW-1185">Reference proteome</keyword>
<evidence type="ECO:0000313" key="10">
    <source>
        <dbReference type="EMBL" id="PVD20280.1"/>
    </source>
</evidence>
<feature type="domain" description="Ig-like" evidence="9">
    <location>
        <begin position="31"/>
        <end position="91"/>
    </location>
</feature>